<reference evidence="2 3" key="1">
    <citation type="submission" date="2018-05" db="EMBL/GenBank/DDBJ databases">
        <title>Whole genome sequence of Pseudomonas putida JBC17.</title>
        <authorList>
            <person name="Lee Y.H."/>
            <person name="David K."/>
        </authorList>
    </citation>
    <scope>NUCLEOTIDE SEQUENCE [LARGE SCALE GENOMIC DNA]</scope>
    <source>
        <strain evidence="2 3">JBC17</strain>
    </source>
</reference>
<keyword evidence="1" id="KW-0472">Membrane</keyword>
<evidence type="ECO:0000313" key="2">
    <source>
        <dbReference type="EMBL" id="AWY38470.1"/>
    </source>
</evidence>
<evidence type="ECO:0000313" key="3">
    <source>
        <dbReference type="Proteomes" id="UP000250299"/>
    </source>
</evidence>
<name>A0A2Z4RBJ4_PSEPU</name>
<evidence type="ECO:0000256" key="1">
    <source>
        <dbReference type="SAM" id="Phobius"/>
    </source>
</evidence>
<accession>A0A2Z4RBJ4</accession>
<feature type="transmembrane region" description="Helical" evidence="1">
    <location>
        <begin position="31"/>
        <end position="48"/>
    </location>
</feature>
<keyword evidence="1" id="KW-1133">Transmembrane helix</keyword>
<organism evidence="2 3">
    <name type="scientific">Pseudomonas putida</name>
    <name type="common">Arthrobacter siderocapsulatus</name>
    <dbReference type="NCBI Taxonomy" id="303"/>
    <lineage>
        <taxon>Bacteria</taxon>
        <taxon>Pseudomonadati</taxon>
        <taxon>Pseudomonadota</taxon>
        <taxon>Gammaproteobacteria</taxon>
        <taxon>Pseudomonadales</taxon>
        <taxon>Pseudomonadaceae</taxon>
        <taxon>Pseudomonas</taxon>
    </lineage>
</organism>
<protein>
    <submittedName>
        <fullName evidence="2">Uncharacterized protein</fullName>
    </submittedName>
</protein>
<dbReference type="EMBL" id="CP029693">
    <property type="protein sequence ID" value="AWY38470.1"/>
    <property type="molecule type" value="Genomic_DNA"/>
</dbReference>
<dbReference type="AlphaFoldDB" id="A0A2Z4RBJ4"/>
<gene>
    <name evidence="2" type="ORF">DKY63_00550</name>
</gene>
<proteinExistence type="predicted"/>
<keyword evidence="1" id="KW-0812">Transmembrane</keyword>
<dbReference type="OrthoDB" id="6984416at2"/>
<sequence length="115" mass="12340">MVVNDNAGSLTPRGVLSSIASRLAPTGDRDLLLLWLLILILICPVGRPSGGVYPGVRRAAPCGAAAHIERRCSAANRRRCPRMNTGARECRAWARHRTSGDKSAWLLGAFPSNPP</sequence>
<dbReference type="Proteomes" id="UP000250299">
    <property type="component" value="Chromosome"/>
</dbReference>